<name>A0AAD3T9Z6_NEPGR</name>
<dbReference type="EMBL" id="BSYO01000029">
    <property type="protein sequence ID" value="GMH25404.1"/>
    <property type="molecule type" value="Genomic_DNA"/>
</dbReference>
<dbReference type="Proteomes" id="UP001279734">
    <property type="component" value="Unassembled WGS sequence"/>
</dbReference>
<comment type="caution">
    <text evidence="1">The sequence shown here is derived from an EMBL/GenBank/DDBJ whole genome shotgun (WGS) entry which is preliminary data.</text>
</comment>
<organism evidence="1 2">
    <name type="scientific">Nepenthes gracilis</name>
    <name type="common">Slender pitcher plant</name>
    <dbReference type="NCBI Taxonomy" id="150966"/>
    <lineage>
        <taxon>Eukaryota</taxon>
        <taxon>Viridiplantae</taxon>
        <taxon>Streptophyta</taxon>
        <taxon>Embryophyta</taxon>
        <taxon>Tracheophyta</taxon>
        <taxon>Spermatophyta</taxon>
        <taxon>Magnoliopsida</taxon>
        <taxon>eudicotyledons</taxon>
        <taxon>Gunneridae</taxon>
        <taxon>Pentapetalae</taxon>
        <taxon>Caryophyllales</taxon>
        <taxon>Nepenthaceae</taxon>
        <taxon>Nepenthes</taxon>
    </lineage>
</organism>
<evidence type="ECO:0000313" key="2">
    <source>
        <dbReference type="Proteomes" id="UP001279734"/>
    </source>
</evidence>
<reference evidence="1" key="1">
    <citation type="submission" date="2023-05" db="EMBL/GenBank/DDBJ databases">
        <title>Nepenthes gracilis genome sequencing.</title>
        <authorList>
            <person name="Fukushima K."/>
        </authorList>
    </citation>
    <scope>NUCLEOTIDE SEQUENCE</scope>
    <source>
        <strain evidence="1">SING2019-196</strain>
    </source>
</reference>
<dbReference type="AlphaFoldDB" id="A0AAD3T9Z6"/>
<accession>A0AAD3T9Z6</accession>
<proteinExistence type="predicted"/>
<sequence length="128" mass="13827">MQQSNYSWGPAAGGVRGCGISATGRNGSDFGLEFVSCSGSDFRLSLGYCWHSACGDFCYQVSGEYATNPADAMDEESRIILCLVAAVFLCEGLWLKQKFIMKLPLDVKLLMLIVQLSLSQGSSCQGYV</sequence>
<evidence type="ECO:0000313" key="1">
    <source>
        <dbReference type="EMBL" id="GMH25404.1"/>
    </source>
</evidence>
<keyword evidence="2" id="KW-1185">Reference proteome</keyword>
<gene>
    <name evidence="1" type="ORF">Nepgr_027247</name>
</gene>
<protein>
    <submittedName>
        <fullName evidence="1">Uncharacterized protein</fullName>
    </submittedName>
</protein>